<dbReference type="AlphaFoldDB" id="A0A2V4R1N1"/>
<evidence type="ECO:0000313" key="3">
    <source>
        <dbReference type="EMBL" id="PYD70796.1"/>
    </source>
</evidence>
<dbReference type="RefSeq" id="WP_110555641.1">
    <property type="nucleotide sequence ID" value="NZ_NKUB01000002.1"/>
</dbReference>
<dbReference type="InterPro" id="IPR035959">
    <property type="entry name" value="RutC-like_sf"/>
</dbReference>
<dbReference type="PANTHER" id="PTHR11803:SF59">
    <property type="entry name" value="ENDORIBONUCLEASE"/>
    <property type="match status" value="1"/>
</dbReference>
<dbReference type="Gene3D" id="3.30.1330.40">
    <property type="entry name" value="RutC-like"/>
    <property type="match status" value="1"/>
</dbReference>
<protein>
    <submittedName>
        <fullName evidence="3">Uncharacterized protein</fullName>
    </submittedName>
</protein>
<keyword evidence="2" id="KW-0732">Signal</keyword>
<reference evidence="3 4" key="1">
    <citation type="submission" date="2017-07" db="EMBL/GenBank/DDBJ databases">
        <title>A draft genome sequence of Komagataeibacter swingsii LMG 22125.</title>
        <authorList>
            <person name="Skraban J."/>
            <person name="Cleenwerck I."/>
            <person name="Vandamme P."/>
            <person name="Trcek J."/>
        </authorList>
    </citation>
    <scope>NUCLEOTIDE SEQUENCE [LARGE SCALE GENOMIC DNA]</scope>
    <source>
        <strain evidence="3 4">LMG 22125</strain>
    </source>
</reference>
<accession>A0A2V4R1N1</accession>
<organism evidence="3 4">
    <name type="scientific">Komagataeibacter swingsii</name>
    <dbReference type="NCBI Taxonomy" id="215220"/>
    <lineage>
        <taxon>Bacteria</taxon>
        <taxon>Pseudomonadati</taxon>
        <taxon>Pseudomonadota</taxon>
        <taxon>Alphaproteobacteria</taxon>
        <taxon>Acetobacterales</taxon>
        <taxon>Acetobacteraceae</taxon>
        <taxon>Komagataeibacter</taxon>
    </lineage>
</organism>
<feature type="chain" id="PRO_5016022035" evidence="2">
    <location>
        <begin position="27"/>
        <end position="170"/>
    </location>
</feature>
<name>A0A2V4R1N1_9PROT</name>
<comment type="caution">
    <text evidence="3">The sequence shown here is derived from an EMBL/GenBank/DDBJ whole genome shotgun (WGS) entry which is preliminary data.</text>
</comment>
<dbReference type="PANTHER" id="PTHR11803">
    <property type="entry name" value="2-IMINOBUTANOATE/2-IMINOPROPANOATE DEAMINASE RIDA"/>
    <property type="match status" value="1"/>
</dbReference>
<evidence type="ECO:0000256" key="2">
    <source>
        <dbReference type="SAM" id="SignalP"/>
    </source>
</evidence>
<evidence type="ECO:0000313" key="4">
    <source>
        <dbReference type="Proteomes" id="UP000247371"/>
    </source>
</evidence>
<dbReference type="CDD" id="cd06151">
    <property type="entry name" value="YjgF_YER057c_UK114_like_3"/>
    <property type="match status" value="1"/>
</dbReference>
<comment type="similarity">
    <text evidence="1">Belongs to the RutC family.</text>
</comment>
<dbReference type="InterPro" id="IPR006175">
    <property type="entry name" value="YjgF/YER057c/UK114"/>
</dbReference>
<dbReference type="InterPro" id="IPR019897">
    <property type="entry name" value="RidA_CS"/>
</dbReference>
<dbReference type="SUPFAM" id="SSF55298">
    <property type="entry name" value="YjgF-like"/>
    <property type="match status" value="1"/>
</dbReference>
<dbReference type="GO" id="GO:0005829">
    <property type="term" value="C:cytosol"/>
    <property type="evidence" value="ECO:0007669"/>
    <property type="project" value="TreeGrafter"/>
</dbReference>
<proteinExistence type="inferred from homology"/>
<dbReference type="PROSITE" id="PS01094">
    <property type="entry name" value="UPF0076"/>
    <property type="match status" value="1"/>
</dbReference>
<dbReference type="Proteomes" id="UP000247371">
    <property type="component" value="Unassembled WGS sequence"/>
</dbReference>
<gene>
    <name evidence="3" type="ORF">CFR76_02330</name>
</gene>
<feature type="signal peptide" evidence="2">
    <location>
        <begin position="1"/>
        <end position="26"/>
    </location>
</feature>
<sequence length="170" mass="18100">MPDMKTTALAALMLMTGMGTALTAHAADGIVRHPEKDFPISTVIEVPAGAATIYLSGEGAPVQDRKADPHTIAAYGDTQAQTRAALESIQGELKKLGLGLGDVVQMHVYMVEDPKLGRLDFDGMMKAYTQFFGTAKQPNLPVRSAFGVAHLGNPGWLVEIEVTAVRAPVR</sequence>
<dbReference type="Pfam" id="PF01042">
    <property type="entry name" value="Ribonuc_L-PSP"/>
    <property type="match status" value="1"/>
</dbReference>
<keyword evidence="4" id="KW-1185">Reference proteome</keyword>
<dbReference type="EMBL" id="NKUB01000002">
    <property type="protein sequence ID" value="PYD70796.1"/>
    <property type="molecule type" value="Genomic_DNA"/>
</dbReference>
<evidence type="ECO:0000256" key="1">
    <source>
        <dbReference type="ARBA" id="ARBA00010552"/>
    </source>
</evidence>
<dbReference type="GO" id="GO:0019239">
    <property type="term" value="F:deaminase activity"/>
    <property type="evidence" value="ECO:0007669"/>
    <property type="project" value="TreeGrafter"/>
</dbReference>